<reference evidence="3 4" key="1">
    <citation type="journal article" date="2013" name="PLoS ONE">
        <title>Cultivation and Complete Genome Sequencing of Gloeobacter kilaueensis sp. nov., from a Lava Cave in Kilauea Caldera, Hawai'i.</title>
        <authorList>
            <person name="Saw J.H."/>
            <person name="Schatz M."/>
            <person name="Brown M.V."/>
            <person name="Kunkel D.D."/>
            <person name="Foster J.S."/>
            <person name="Shick H."/>
            <person name="Christensen S."/>
            <person name="Hou S."/>
            <person name="Wan X."/>
            <person name="Donachie S.P."/>
        </authorList>
    </citation>
    <scope>NUCLEOTIDE SEQUENCE [LARGE SCALE GENOMIC DNA]</scope>
    <source>
        <strain evidence="4">JS</strain>
    </source>
</reference>
<dbReference type="GO" id="GO:0016787">
    <property type="term" value="F:hydrolase activity"/>
    <property type="evidence" value="ECO:0007669"/>
    <property type="project" value="UniProtKB-ARBA"/>
</dbReference>
<dbReference type="OrthoDB" id="570067at2"/>
<sequence length="613" mass="64595">MAGAGAFKKNNLAAWLAAALTVAGPVAAQPQPHNVVLFVVDGLRPTAVNPVDSPRLYRFARRGVRFANSHSLFPTFTTPNATALATGHYLGDTGDFSNTIFRGLDGPAGQTVVPFIENDGVLASLNQQFTGNFTGETSLLAAARTKGFSTAAVGKLGPVLIQDLTGAGEPGTIVFDDTTGSTGGVPIDPQVLERLQQNSLPAVAPARGLNGKGGDSKTPGTALPNTVQQHYFIDVTTQVLLPLFRERQKPFVLVYWSRDPDGTQHNQGDSLNQLRPGINGPTSRAAIHNADSNLAQLLAGLRLLNLEATTDVVVVSDHGFSTVSKQDSKSYAAQQRYPDVPPGFVPPGFVAIDLAHELQLPLFDADSQNAPVDAQKGQHPFLGNAVIGSDPASPAIVVAANGGSDLLYFPDAPDRPQKLKQAVDFLLKQDYVSGLFVDDSLGVPPGALPLSAVNLKGTARTPTPSIVVNFRSFSTGCRNERACAAVIADTRLQQGQGIHGSFSRADTFNYMAASGPDFRRQFIDRAPASNADIQVTLARLLGLDIPSRGELTGRVLGEALAGGAPVPVSSGTLRSKPGIEGRVTLLQYQQVGKTRYFDAAGFAGRTLGLKQGR</sequence>
<keyword evidence="2" id="KW-0732">Signal</keyword>
<dbReference type="Proteomes" id="UP000017396">
    <property type="component" value="Chromosome"/>
</dbReference>
<dbReference type="PATRIC" id="fig|1183438.3.peg.3260"/>
<dbReference type="SUPFAM" id="SSF53649">
    <property type="entry name" value="Alkaline phosphatase-like"/>
    <property type="match status" value="1"/>
</dbReference>
<dbReference type="PANTHER" id="PTHR10151">
    <property type="entry name" value="ECTONUCLEOTIDE PYROPHOSPHATASE/PHOSPHODIESTERASE"/>
    <property type="match status" value="1"/>
</dbReference>
<feature type="chain" id="PRO_5004664122" evidence="2">
    <location>
        <begin position="29"/>
        <end position="613"/>
    </location>
</feature>
<dbReference type="PANTHER" id="PTHR10151:SF120">
    <property type="entry name" value="BIS(5'-ADENOSYL)-TRIPHOSPHATASE"/>
    <property type="match status" value="1"/>
</dbReference>
<dbReference type="KEGG" id="glj:GKIL_3318"/>
<dbReference type="Gene3D" id="3.40.720.10">
    <property type="entry name" value="Alkaline Phosphatase, subunit A"/>
    <property type="match status" value="1"/>
</dbReference>
<feature type="region of interest" description="Disordered" evidence="1">
    <location>
        <begin position="204"/>
        <end position="223"/>
    </location>
</feature>
<evidence type="ECO:0000313" key="3">
    <source>
        <dbReference type="EMBL" id="AGY59564.1"/>
    </source>
</evidence>
<protein>
    <submittedName>
        <fullName evidence="3">Type I phosphodiesterase/nucleotide pyrophosphatase</fullName>
    </submittedName>
</protein>
<dbReference type="EMBL" id="CP003587">
    <property type="protein sequence ID" value="AGY59564.1"/>
    <property type="molecule type" value="Genomic_DNA"/>
</dbReference>
<feature type="signal peptide" evidence="2">
    <location>
        <begin position="1"/>
        <end position="28"/>
    </location>
</feature>
<keyword evidence="4" id="KW-1185">Reference proteome</keyword>
<dbReference type="RefSeq" id="WP_023174852.1">
    <property type="nucleotide sequence ID" value="NC_022600.1"/>
</dbReference>
<dbReference type="InterPro" id="IPR002591">
    <property type="entry name" value="Phosphodiest/P_Trfase"/>
</dbReference>
<dbReference type="eggNOG" id="COG1524">
    <property type="taxonomic scope" value="Bacteria"/>
</dbReference>
<dbReference type="InterPro" id="IPR017850">
    <property type="entry name" value="Alkaline_phosphatase_core_sf"/>
</dbReference>
<dbReference type="STRING" id="1183438.GKIL_3318"/>
<dbReference type="HOGENOM" id="CLU_015453_0_0_3"/>
<gene>
    <name evidence="3" type="ORF">GKIL_3318</name>
</gene>
<evidence type="ECO:0000313" key="4">
    <source>
        <dbReference type="Proteomes" id="UP000017396"/>
    </source>
</evidence>
<evidence type="ECO:0000256" key="2">
    <source>
        <dbReference type="SAM" id="SignalP"/>
    </source>
</evidence>
<evidence type="ECO:0000256" key="1">
    <source>
        <dbReference type="SAM" id="MobiDB-lite"/>
    </source>
</evidence>
<accession>U5QPL4</accession>
<dbReference type="AlphaFoldDB" id="U5QPL4"/>
<name>U5QPL4_GLOK1</name>
<dbReference type="Pfam" id="PF01663">
    <property type="entry name" value="Phosphodiest"/>
    <property type="match status" value="1"/>
</dbReference>
<organism evidence="3 4">
    <name type="scientific">Gloeobacter kilaueensis (strain ATCC BAA-2537 / CCAP 1431/1 / ULC 316 / JS1)</name>
    <dbReference type="NCBI Taxonomy" id="1183438"/>
    <lineage>
        <taxon>Bacteria</taxon>
        <taxon>Bacillati</taxon>
        <taxon>Cyanobacteriota</taxon>
        <taxon>Cyanophyceae</taxon>
        <taxon>Gloeobacterales</taxon>
        <taxon>Gloeobacteraceae</taxon>
        <taxon>Gloeobacter</taxon>
    </lineage>
</organism>
<proteinExistence type="predicted"/>